<dbReference type="Proteomes" id="UP000305674">
    <property type="component" value="Unassembled WGS sequence"/>
</dbReference>
<dbReference type="SUPFAM" id="SSF55469">
    <property type="entry name" value="FMN-dependent nitroreductase-like"/>
    <property type="match status" value="2"/>
</dbReference>
<dbReference type="InterPro" id="IPR050627">
    <property type="entry name" value="Nitroreductase/BluB"/>
</dbReference>
<sequence length="316" mass="34915">MDKEIARKLVHSAALAPSSHNSQPWRFRVQGDRLEMLADRSRALPINDPNDRELLISCGCALMNLRLTALQQGVALDLQLLPDADDPDLLARLRADGNRPVATPEARLAALIQARHTDRGGYARDLPAPGLGGTLAKLVAQEGARLLPITDEGVRRQLAQLVAEGDRTLWADPRWRRELAKWMHPYVRGEGLGVPRPWVFLARAAVRWLNLGALMARRDSELLEKAPMLAMLFTEGDTSREWLQAGQALQKLLLGACEQGYQASFFNQVMQVAPIRQRLASVVGQGTPQILLRVGRPLRASEPTPRRTLDSVLGPA</sequence>
<protein>
    <submittedName>
        <fullName evidence="1">Nitroreductase</fullName>
    </submittedName>
</protein>
<dbReference type="NCBIfam" id="NF047509">
    <property type="entry name" value="Rv3131_FMN_oxido"/>
    <property type="match status" value="1"/>
</dbReference>
<dbReference type="PANTHER" id="PTHR23026:SF123">
    <property type="entry name" value="NAD(P)H NITROREDUCTASE RV3131-RELATED"/>
    <property type="match status" value="1"/>
</dbReference>
<dbReference type="InterPro" id="IPR000415">
    <property type="entry name" value="Nitroreductase-like"/>
</dbReference>
<dbReference type="GO" id="GO:0016491">
    <property type="term" value="F:oxidoreductase activity"/>
    <property type="evidence" value="ECO:0007669"/>
    <property type="project" value="InterPro"/>
</dbReference>
<keyword evidence="2" id="KW-1185">Reference proteome</keyword>
<dbReference type="PANTHER" id="PTHR23026">
    <property type="entry name" value="NADPH NITROREDUCTASE"/>
    <property type="match status" value="1"/>
</dbReference>
<dbReference type="OrthoDB" id="272552at2"/>
<gene>
    <name evidence="1" type="ORF">FCL40_05165</name>
</gene>
<dbReference type="EMBL" id="SWCI01000002">
    <property type="protein sequence ID" value="TKB50541.1"/>
    <property type="molecule type" value="Genomic_DNA"/>
</dbReference>
<proteinExistence type="predicted"/>
<dbReference type="Gene3D" id="3.40.109.30">
    <property type="entry name" value="putative nitroreductase (tm1586), domain 2"/>
    <property type="match status" value="1"/>
</dbReference>
<reference evidence="1 2" key="1">
    <citation type="submission" date="2019-04" db="EMBL/GenBank/DDBJ databases">
        <authorList>
            <person name="Hwang J.C."/>
        </authorList>
    </citation>
    <scope>NUCLEOTIDE SEQUENCE [LARGE SCALE GENOMIC DNA]</scope>
    <source>
        <strain evidence="1 2">IMCC35001</strain>
    </source>
</reference>
<comment type="caution">
    <text evidence="1">The sequence shown here is derived from an EMBL/GenBank/DDBJ whole genome shotgun (WGS) entry which is preliminary data.</text>
</comment>
<dbReference type="RefSeq" id="WP_136852009.1">
    <property type="nucleotide sequence ID" value="NZ_SWCI01000002.1"/>
</dbReference>
<organism evidence="1 2">
    <name type="scientific">Ferrimonas sediminicola</name>
    <dbReference type="NCBI Taxonomy" id="2569538"/>
    <lineage>
        <taxon>Bacteria</taxon>
        <taxon>Pseudomonadati</taxon>
        <taxon>Pseudomonadota</taxon>
        <taxon>Gammaproteobacteria</taxon>
        <taxon>Alteromonadales</taxon>
        <taxon>Ferrimonadaceae</taxon>
        <taxon>Ferrimonas</taxon>
    </lineage>
</organism>
<dbReference type="Gene3D" id="3.40.109.10">
    <property type="entry name" value="NADH Oxidase"/>
    <property type="match status" value="1"/>
</dbReference>
<name>A0A4U1BH44_9GAMM</name>
<evidence type="ECO:0000313" key="2">
    <source>
        <dbReference type="Proteomes" id="UP000305674"/>
    </source>
</evidence>
<accession>A0A4U1BH44</accession>
<evidence type="ECO:0000313" key="1">
    <source>
        <dbReference type="EMBL" id="TKB50541.1"/>
    </source>
</evidence>
<dbReference type="AlphaFoldDB" id="A0A4U1BH44"/>